<name>A0A918TRM2_9RHOB</name>
<keyword evidence="3" id="KW-1185">Reference proteome</keyword>
<sequence length="59" mass="5986">MTRVAPPPILPHAGGGALLHPANLSRPNRMGASLPPCGGGLGWGDTTPALSKPKLKVRP</sequence>
<dbReference type="EMBL" id="BMYJ01000006">
    <property type="protein sequence ID" value="GHC58966.1"/>
    <property type="molecule type" value="Genomic_DNA"/>
</dbReference>
<evidence type="ECO:0000256" key="1">
    <source>
        <dbReference type="SAM" id="MobiDB-lite"/>
    </source>
</evidence>
<gene>
    <name evidence="2" type="ORF">GCM10007315_23510</name>
</gene>
<protein>
    <submittedName>
        <fullName evidence="2">Uncharacterized protein</fullName>
    </submittedName>
</protein>
<reference evidence="2" key="2">
    <citation type="submission" date="2020-09" db="EMBL/GenBank/DDBJ databases">
        <authorList>
            <person name="Sun Q."/>
            <person name="Kim S."/>
        </authorList>
    </citation>
    <scope>NUCLEOTIDE SEQUENCE</scope>
    <source>
        <strain evidence="2">KCTC 23310</strain>
    </source>
</reference>
<organism evidence="2 3">
    <name type="scientific">Neogemmobacter tilapiae</name>
    <dbReference type="NCBI Taxonomy" id="875041"/>
    <lineage>
        <taxon>Bacteria</taxon>
        <taxon>Pseudomonadati</taxon>
        <taxon>Pseudomonadota</taxon>
        <taxon>Alphaproteobacteria</taxon>
        <taxon>Rhodobacterales</taxon>
        <taxon>Paracoccaceae</taxon>
        <taxon>Neogemmobacter</taxon>
    </lineage>
</organism>
<evidence type="ECO:0000313" key="3">
    <source>
        <dbReference type="Proteomes" id="UP000638981"/>
    </source>
</evidence>
<comment type="caution">
    <text evidence="2">The sequence shown here is derived from an EMBL/GenBank/DDBJ whole genome shotgun (WGS) entry which is preliminary data.</text>
</comment>
<dbReference type="Proteomes" id="UP000638981">
    <property type="component" value="Unassembled WGS sequence"/>
</dbReference>
<accession>A0A918TRM2</accession>
<evidence type="ECO:0000313" key="2">
    <source>
        <dbReference type="EMBL" id="GHC58966.1"/>
    </source>
</evidence>
<feature type="region of interest" description="Disordered" evidence="1">
    <location>
        <begin position="40"/>
        <end position="59"/>
    </location>
</feature>
<dbReference type="AlphaFoldDB" id="A0A918TRM2"/>
<proteinExistence type="predicted"/>
<reference evidence="2" key="1">
    <citation type="journal article" date="2014" name="Int. J. Syst. Evol. Microbiol.">
        <title>Complete genome sequence of Corynebacterium casei LMG S-19264T (=DSM 44701T), isolated from a smear-ripened cheese.</title>
        <authorList>
            <consortium name="US DOE Joint Genome Institute (JGI-PGF)"/>
            <person name="Walter F."/>
            <person name="Albersmeier A."/>
            <person name="Kalinowski J."/>
            <person name="Ruckert C."/>
        </authorList>
    </citation>
    <scope>NUCLEOTIDE SEQUENCE</scope>
    <source>
        <strain evidence="2">KCTC 23310</strain>
    </source>
</reference>